<gene>
    <name evidence="3" type="ORF">HHL15_04400</name>
</gene>
<keyword evidence="2" id="KW-0456">Lyase</keyword>
<keyword evidence="4" id="KW-1185">Reference proteome</keyword>
<protein>
    <submittedName>
        <fullName evidence="3">Cobalamin biosynthesis protein CbiX</fullName>
    </submittedName>
</protein>
<sequence length="121" mass="12563">MSKEAIILFAHGARDPEWAKPAQRVAAALRSLRPEALVELAFLELMEPALADAVESAAASGATGIRVVPLFLAQGGHLKRDVPALIDAVRTRHPACTIELAVAVGEDEGVVQAMAAFAAGA</sequence>
<name>A0A848FYF2_9RHOO</name>
<dbReference type="AlphaFoldDB" id="A0A848FYF2"/>
<dbReference type="RefSeq" id="WP_169144603.1">
    <property type="nucleotide sequence ID" value="NZ_JABBGA010000002.1"/>
</dbReference>
<dbReference type="PANTHER" id="PTHR33542">
    <property type="entry name" value="SIROHYDROCHLORIN FERROCHELATASE, CHLOROPLASTIC"/>
    <property type="match status" value="1"/>
</dbReference>
<evidence type="ECO:0000256" key="1">
    <source>
        <dbReference type="ARBA" id="ARBA00022723"/>
    </source>
</evidence>
<proteinExistence type="predicted"/>
<dbReference type="EMBL" id="JABBGA010000002">
    <property type="protein sequence ID" value="NML24967.1"/>
    <property type="molecule type" value="Genomic_DNA"/>
</dbReference>
<dbReference type="Pfam" id="PF01903">
    <property type="entry name" value="CbiX"/>
    <property type="match status" value="1"/>
</dbReference>
<keyword evidence="1" id="KW-0479">Metal-binding</keyword>
<dbReference type="InterPro" id="IPR050963">
    <property type="entry name" value="Sirohydro_Cobaltochel/CbiX"/>
</dbReference>
<organism evidence="3 4">
    <name type="scientific">Zoogloea dura</name>
    <dbReference type="NCBI Taxonomy" id="2728840"/>
    <lineage>
        <taxon>Bacteria</taxon>
        <taxon>Pseudomonadati</taxon>
        <taxon>Pseudomonadota</taxon>
        <taxon>Betaproteobacteria</taxon>
        <taxon>Rhodocyclales</taxon>
        <taxon>Zoogloeaceae</taxon>
        <taxon>Zoogloea</taxon>
    </lineage>
</organism>
<evidence type="ECO:0000313" key="3">
    <source>
        <dbReference type="EMBL" id="NML24967.1"/>
    </source>
</evidence>
<evidence type="ECO:0000256" key="2">
    <source>
        <dbReference type="ARBA" id="ARBA00023239"/>
    </source>
</evidence>
<evidence type="ECO:0000313" key="4">
    <source>
        <dbReference type="Proteomes" id="UP000580043"/>
    </source>
</evidence>
<reference evidence="3 4" key="1">
    <citation type="submission" date="2020-04" db="EMBL/GenBank/DDBJ databases">
        <title>Zoogloea sp. G-4-1-14 isolated from soil.</title>
        <authorList>
            <person name="Dahal R.H."/>
        </authorList>
    </citation>
    <scope>NUCLEOTIDE SEQUENCE [LARGE SCALE GENOMIC DNA]</scope>
    <source>
        <strain evidence="3 4">G-4-1-14</strain>
    </source>
</reference>
<dbReference type="PANTHER" id="PTHR33542:SF5">
    <property type="entry name" value="FERROCHELATASE CHE1"/>
    <property type="match status" value="1"/>
</dbReference>
<dbReference type="CDD" id="cd03416">
    <property type="entry name" value="CbiX_SirB_N"/>
    <property type="match status" value="1"/>
</dbReference>
<dbReference type="GO" id="GO:0016829">
    <property type="term" value="F:lyase activity"/>
    <property type="evidence" value="ECO:0007669"/>
    <property type="project" value="UniProtKB-KW"/>
</dbReference>
<dbReference type="Gene3D" id="3.40.50.1400">
    <property type="match status" value="1"/>
</dbReference>
<dbReference type="InterPro" id="IPR002762">
    <property type="entry name" value="CbiX-like"/>
</dbReference>
<comment type="caution">
    <text evidence="3">The sequence shown here is derived from an EMBL/GenBank/DDBJ whole genome shotgun (WGS) entry which is preliminary data.</text>
</comment>
<dbReference type="SUPFAM" id="SSF53800">
    <property type="entry name" value="Chelatase"/>
    <property type="match status" value="1"/>
</dbReference>
<dbReference type="GO" id="GO:0046872">
    <property type="term" value="F:metal ion binding"/>
    <property type="evidence" value="ECO:0007669"/>
    <property type="project" value="UniProtKB-KW"/>
</dbReference>
<dbReference type="Proteomes" id="UP000580043">
    <property type="component" value="Unassembled WGS sequence"/>
</dbReference>
<accession>A0A848FYF2</accession>